<evidence type="ECO:0000313" key="11">
    <source>
        <dbReference type="EMBL" id="CAB4861328.1"/>
    </source>
</evidence>
<dbReference type="PIRSF" id="PIRSF000346">
    <property type="entry name" value="Dlt9_acylACP_des"/>
    <property type="match status" value="1"/>
</dbReference>
<reference evidence="11" key="1">
    <citation type="submission" date="2020-05" db="EMBL/GenBank/DDBJ databases">
        <authorList>
            <person name="Chiriac C."/>
            <person name="Salcher M."/>
            <person name="Ghai R."/>
            <person name="Kavagutti S V."/>
        </authorList>
    </citation>
    <scope>NUCLEOTIDE SEQUENCE</scope>
</reference>
<keyword evidence="6" id="KW-0276">Fatty acid metabolism</keyword>
<dbReference type="AlphaFoldDB" id="A0A6J7CX09"/>
<dbReference type="Gene3D" id="1.10.620.20">
    <property type="entry name" value="Ribonucleotide Reductase, subunit A"/>
    <property type="match status" value="1"/>
</dbReference>
<dbReference type="PANTHER" id="PTHR31155:SF9">
    <property type="entry name" value="STEAROYL-[ACYL-CARRIER-PROTEIN] 9-DESATURASE 7, CHLOROPLASTIC"/>
    <property type="match status" value="1"/>
</dbReference>
<proteinExistence type="inferred from homology"/>
<accession>A0A6J7CX09</accession>
<comment type="cofactor">
    <cofactor evidence="1">
        <name>Fe(2+)</name>
        <dbReference type="ChEBI" id="CHEBI:29033"/>
    </cofactor>
</comment>
<gene>
    <name evidence="11" type="ORF">UFOPK3401_00263</name>
</gene>
<dbReference type="InterPro" id="IPR012348">
    <property type="entry name" value="RNR-like"/>
</dbReference>
<evidence type="ECO:0000256" key="10">
    <source>
        <dbReference type="ARBA" id="ARBA00023160"/>
    </source>
</evidence>
<evidence type="ECO:0000256" key="9">
    <source>
        <dbReference type="ARBA" id="ARBA00023098"/>
    </source>
</evidence>
<evidence type="ECO:0000256" key="6">
    <source>
        <dbReference type="ARBA" id="ARBA00022832"/>
    </source>
</evidence>
<comment type="subunit">
    <text evidence="3">Homodimer.</text>
</comment>
<comment type="similarity">
    <text evidence="2">Belongs to the fatty acid desaturase type 2 family.</text>
</comment>
<evidence type="ECO:0000256" key="3">
    <source>
        <dbReference type="ARBA" id="ARBA00011738"/>
    </source>
</evidence>
<organism evidence="11">
    <name type="scientific">freshwater metagenome</name>
    <dbReference type="NCBI Taxonomy" id="449393"/>
    <lineage>
        <taxon>unclassified sequences</taxon>
        <taxon>metagenomes</taxon>
        <taxon>ecological metagenomes</taxon>
    </lineage>
</organism>
<keyword evidence="7" id="KW-0560">Oxidoreductase</keyword>
<keyword evidence="10" id="KW-0275">Fatty acid biosynthesis</keyword>
<dbReference type="GO" id="GO:0046872">
    <property type="term" value="F:metal ion binding"/>
    <property type="evidence" value="ECO:0007669"/>
    <property type="project" value="UniProtKB-KW"/>
</dbReference>
<evidence type="ECO:0000256" key="7">
    <source>
        <dbReference type="ARBA" id="ARBA00023002"/>
    </source>
</evidence>
<dbReference type="InterPro" id="IPR005067">
    <property type="entry name" value="Fatty_acid_desaturase-2"/>
</dbReference>
<keyword evidence="8" id="KW-0408">Iron</keyword>
<dbReference type="GO" id="GO:0005829">
    <property type="term" value="C:cytosol"/>
    <property type="evidence" value="ECO:0007669"/>
    <property type="project" value="TreeGrafter"/>
</dbReference>
<dbReference type="Pfam" id="PF03405">
    <property type="entry name" value="FA_desaturase_2"/>
    <property type="match status" value="1"/>
</dbReference>
<dbReference type="SUPFAM" id="SSF47240">
    <property type="entry name" value="Ferritin-like"/>
    <property type="match status" value="1"/>
</dbReference>
<dbReference type="CDD" id="cd01050">
    <property type="entry name" value="Acyl_ACP_Desat"/>
    <property type="match status" value="1"/>
</dbReference>
<evidence type="ECO:0000256" key="2">
    <source>
        <dbReference type="ARBA" id="ARBA00008749"/>
    </source>
</evidence>
<evidence type="ECO:0000256" key="4">
    <source>
        <dbReference type="ARBA" id="ARBA00022516"/>
    </source>
</evidence>
<evidence type="ECO:0000256" key="1">
    <source>
        <dbReference type="ARBA" id="ARBA00001954"/>
    </source>
</evidence>
<keyword evidence="9" id="KW-0443">Lipid metabolism</keyword>
<dbReference type="PANTHER" id="PTHR31155">
    <property type="entry name" value="ACYL- ACYL-CARRIER-PROTEIN DESATURASE-RELATED"/>
    <property type="match status" value="1"/>
</dbReference>
<dbReference type="GO" id="GO:0006633">
    <property type="term" value="P:fatty acid biosynthetic process"/>
    <property type="evidence" value="ECO:0007669"/>
    <property type="project" value="UniProtKB-KW"/>
</dbReference>
<evidence type="ECO:0000256" key="5">
    <source>
        <dbReference type="ARBA" id="ARBA00022723"/>
    </source>
</evidence>
<sequence>MTATADPAPLRQKARNTSIDADAAAGFSDVDILRELEPLVAGEVNRHIGMHKDWRPHEYVPWSQGRDFDGVLGGQAWEPDQTSFPDEVRTALVVNLLTEDNLPSYHHEIASIFRGEGAWGTWVHRWTAEEARHSVAIRDYLMVTRSVDPDDLEHARMTHMSTGFKNSHEDQLLHGISYVAFQELATRVAHRNTGHLSKEPICDQLMQRIALDENLHMLFYRNVLSGALDLVPDQAISAIVDVVTDFQMPGASIEGFGRKSIQMALAGVYDARQHLDDVLLPILRQWNIFDRTDFSPAGEAKREELAVFLTELEAQASKFEQMRDARRARQSS</sequence>
<evidence type="ECO:0000256" key="8">
    <source>
        <dbReference type="ARBA" id="ARBA00023004"/>
    </source>
</evidence>
<keyword evidence="5" id="KW-0479">Metal-binding</keyword>
<dbReference type="GO" id="GO:0045300">
    <property type="term" value="F:stearoyl-[ACP] desaturase activity"/>
    <property type="evidence" value="ECO:0007669"/>
    <property type="project" value="InterPro"/>
</dbReference>
<dbReference type="InterPro" id="IPR009078">
    <property type="entry name" value="Ferritin-like_SF"/>
</dbReference>
<dbReference type="EMBL" id="CAFBLM010000006">
    <property type="protein sequence ID" value="CAB4861328.1"/>
    <property type="molecule type" value="Genomic_DNA"/>
</dbReference>
<protein>
    <submittedName>
        <fullName evidence="11">Unannotated protein</fullName>
    </submittedName>
</protein>
<keyword evidence="4" id="KW-0444">Lipid biosynthesis</keyword>
<name>A0A6J7CX09_9ZZZZ</name>